<accession>A0A316WZU3</accession>
<name>A0A316WZU3_9FLAO</name>
<gene>
    <name evidence="1" type="ORF">C1634_006030</name>
</gene>
<dbReference type="EMBL" id="PPEG02000002">
    <property type="protein sequence ID" value="PWN64150.1"/>
    <property type="molecule type" value="Genomic_DNA"/>
</dbReference>
<dbReference type="AlphaFoldDB" id="A0A316WZU3"/>
<dbReference type="Pfam" id="PF14137">
    <property type="entry name" value="DUF4304"/>
    <property type="match status" value="1"/>
</dbReference>
<protein>
    <submittedName>
        <fullName evidence="1">DUF4304 domain-containing protein</fullName>
    </submittedName>
</protein>
<organism evidence="1 2">
    <name type="scientific">Chryseobacterium viscerum</name>
    <dbReference type="NCBI Taxonomy" id="1037377"/>
    <lineage>
        <taxon>Bacteria</taxon>
        <taxon>Pseudomonadati</taxon>
        <taxon>Bacteroidota</taxon>
        <taxon>Flavobacteriia</taxon>
        <taxon>Flavobacteriales</taxon>
        <taxon>Weeksellaceae</taxon>
        <taxon>Chryseobacterium group</taxon>
        <taxon>Chryseobacterium</taxon>
    </lineage>
</organism>
<dbReference type="InterPro" id="IPR025412">
    <property type="entry name" value="DUF4304"/>
</dbReference>
<reference evidence="1 2" key="1">
    <citation type="submission" date="2018-04" db="EMBL/GenBank/DDBJ databases">
        <title>Chryseobacterium oncorhynchi 701B-08T from rainbow trout, and Chryseobacterium viscerum 687B-08T from diseased fish.</title>
        <authorList>
            <person name="Jeong J.-J."/>
            <person name="Lee Y.J."/>
            <person name="Pathiraja D."/>
            <person name="Park B."/>
            <person name="Choi I.-G."/>
            <person name="Kim K.D."/>
        </authorList>
    </citation>
    <scope>NUCLEOTIDE SEQUENCE [LARGE SCALE GENOMIC DNA]</scope>
    <source>
        <strain evidence="1 2">687B-08</strain>
    </source>
</reference>
<evidence type="ECO:0000313" key="1">
    <source>
        <dbReference type="EMBL" id="PWN64150.1"/>
    </source>
</evidence>
<sequence length="227" mass="26729">MRYITSRLFFHIHLQNKILHSNIYIMDRLKEIIKSITPFLKEKGYSKKGNSFHLKSDKNFGIINFQKSQDGNKDEIKFTINFGVYSDLLVKVVDFDYDNSKVPDVWSSQWQARIGHFMPDGNDFWWKIQPEGNLSEIISDIIDNIRNIILPEIDKRLTDEGLMKSLIKGDFIRSTAVEKFKYLTIFLKAKGDIETLNEVVEKFMQQPDGKKYHDIVKEHLEEIEYSN</sequence>
<comment type="caution">
    <text evidence="1">The sequence shown here is derived from an EMBL/GenBank/DDBJ whole genome shotgun (WGS) entry which is preliminary data.</text>
</comment>
<dbReference type="Proteomes" id="UP000236413">
    <property type="component" value="Unassembled WGS sequence"/>
</dbReference>
<proteinExistence type="predicted"/>
<evidence type="ECO:0000313" key="2">
    <source>
        <dbReference type="Proteomes" id="UP000236413"/>
    </source>
</evidence>